<dbReference type="AlphaFoldDB" id="A0AAN6E8P5"/>
<dbReference type="Pfam" id="PF04090">
    <property type="entry name" value="Rrn11"/>
    <property type="match status" value="1"/>
</dbReference>
<dbReference type="PANTHER" id="PTHR28244">
    <property type="entry name" value="RNA POLYMERASE I-SPECIFIC TRANSCRIPTION INITIATION FACTOR RRN11"/>
    <property type="match status" value="1"/>
</dbReference>
<dbReference type="GO" id="GO:0042790">
    <property type="term" value="P:nucleolar large rRNA transcription by RNA polymerase I"/>
    <property type="evidence" value="ECO:0007669"/>
    <property type="project" value="TreeGrafter"/>
</dbReference>
<dbReference type="InterPro" id="IPR007224">
    <property type="entry name" value="TIF_Rrn11"/>
</dbReference>
<feature type="compositionally biased region" description="Basic residues" evidence="1">
    <location>
        <begin position="22"/>
        <end position="31"/>
    </location>
</feature>
<name>A0AAN6E8P5_9EURO</name>
<keyword evidence="3" id="KW-1185">Reference proteome</keyword>
<proteinExistence type="predicted"/>
<dbReference type="GO" id="GO:0017025">
    <property type="term" value="F:TBP-class protein binding"/>
    <property type="evidence" value="ECO:0007669"/>
    <property type="project" value="TreeGrafter"/>
</dbReference>
<gene>
    <name evidence="2" type="ORF">EDD36DRAFT_50242</name>
</gene>
<feature type="region of interest" description="Disordered" evidence="1">
    <location>
        <begin position="77"/>
        <end position="101"/>
    </location>
</feature>
<protein>
    <submittedName>
        <fullName evidence="2">Uncharacterized protein</fullName>
    </submittedName>
</protein>
<dbReference type="EMBL" id="MU404350">
    <property type="protein sequence ID" value="KAI1619099.1"/>
    <property type="molecule type" value="Genomic_DNA"/>
</dbReference>
<sequence>MSTLFTPPIGSQPSSAVARQLHSSRKKRKRRNVLDIENDEKGGNGPEELQKNPLETMTDVEYTAVVTPQERIQRRVAGQPINQHPPPLPFPHSETRKSPDQEVLEKKRVATEARAHRHDLPRSLRFQHLSVLTAIVHRCLLQEDFQRASRALGLMFREDSVRRSAAARNQGYMGVGAEILLRQGTSKRSPSELNPAAISFTSEGFENAKRFYERLIVKHPFHKSWPGSVNAVDFYLALFNIWIYVVHAEHFQQKLPVSQTEGSSDEQVSSTSVAERIDVDPKVKVRELERAKEIASRMDTCMASLPYRDEPELIRLRAMVALWIADLHEDSRQSFNLHDDEVSNIASDPLDDNLASPLDMEAVEGSSWWADVDPTNEAVKARDLAEELLARLKGNPDNDENDE</sequence>
<dbReference type="GO" id="GO:0001164">
    <property type="term" value="F:RNA polymerase I core promoter sequence-specific DNA binding"/>
    <property type="evidence" value="ECO:0007669"/>
    <property type="project" value="InterPro"/>
</dbReference>
<dbReference type="GO" id="GO:0001181">
    <property type="term" value="F:RNA polymerase I general transcription initiation factor activity"/>
    <property type="evidence" value="ECO:0007669"/>
    <property type="project" value="InterPro"/>
</dbReference>
<accession>A0AAN6E8P5</accession>
<reference evidence="2" key="1">
    <citation type="journal article" date="2022" name="bioRxiv">
        <title>Deciphering the potential niche of two novel black yeast fungi from a biological soil crust based on their genomes, phenotypes, and melanin regulation.</title>
        <authorList>
            <consortium name="DOE Joint Genome Institute"/>
            <person name="Carr E.C."/>
            <person name="Barton Q."/>
            <person name="Grambo S."/>
            <person name="Sullivan M."/>
            <person name="Renfro C.M."/>
            <person name="Kuo A."/>
            <person name="Pangilinan J."/>
            <person name="Lipzen A."/>
            <person name="Keymanesh K."/>
            <person name="Savage E."/>
            <person name="Barry K."/>
            <person name="Grigoriev I.V."/>
            <person name="Riekhof W.R."/>
            <person name="Harris S.S."/>
        </authorList>
    </citation>
    <scope>NUCLEOTIDE SEQUENCE</scope>
    <source>
        <strain evidence="2">JF 03-4F</strain>
    </source>
</reference>
<dbReference type="GO" id="GO:0070860">
    <property type="term" value="C:RNA polymerase I core factor complex"/>
    <property type="evidence" value="ECO:0007669"/>
    <property type="project" value="TreeGrafter"/>
</dbReference>
<dbReference type="InterPro" id="IPR053029">
    <property type="entry name" value="RNA_pol_I-specific_init_factor"/>
</dbReference>
<comment type="caution">
    <text evidence="2">The sequence shown here is derived from an EMBL/GenBank/DDBJ whole genome shotgun (WGS) entry which is preliminary data.</text>
</comment>
<organism evidence="2 3">
    <name type="scientific">Exophiala viscosa</name>
    <dbReference type="NCBI Taxonomy" id="2486360"/>
    <lineage>
        <taxon>Eukaryota</taxon>
        <taxon>Fungi</taxon>
        <taxon>Dikarya</taxon>
        <taxon>Ascomycota</taxon>
        <taxon>Pezizomycotina</taxon>
        <taxon>Eurotiomycetes</taxon>
        <taxon>Chaetothyriomycetidae</taxon>
        <taxon>Chaetothyriales</taxon>
        <taxon>Herpotrichiellaceae</taxon>
        <taxon>Exophiala</taxon>
    </lineage>
</organism>
<dbReference type="PANTHER" id="PTHR28244:SF1">
    <property type="entry name" value="RNA POLYMERASE I-SPECIFIC TRANSCRIPTION INITIATION FACTOR RRN11"/>
    <property type="match status" value="1"/>
</dbReference>
<feature type="region of interest" description="Disordered" evidence="1">
    <location>
        <begin position="1"/>
        <end position="56"/>
    </location>
</feature>
<evidence type="ECO:0000313" key="2">
    <source>
        <dbReference type="EMBL" id="KAI1619099.1"/>
    </source>
</evidence>
<evidence type="ECO:0000313" key="3">
    <source>
        <dbReference type="Proteomes" id="UP001203852"/>
    </source>
</evidence>
<evidence type="ECO:0000256" key="1">
    <source>
        <dbReference type="SAM" id="MobiDB-lite"/>
    </source>
</evidence>
<feature type="compositionally biased region" description="Polar residues" evidence="1">
    <location>
        <begin position="1"/>
        <end position="17"/>
    </location>
</feature>
<dbReference type="Proteomes" id="UP001203852">
    <property type="component" value="Unassembled WGS sequence"/>
</dbReference>